<evidence type="ECO:0000313" key="2">
    <source>
        <dbReference type="Proteomes" id="UP000035369"/>
    </source>
</evidence>
<organism evidence="1 2">
    <name type="scientific">Xanthomonas perforans</name>
    <dbReference type="NCBI Taxonomy" id="442694"/>
    <lineage>
        <taxon>Bacteria</taxon>
        <taxon>Pseudomonadati</taxon>
        <taxon>Pseudomonadota</taxon>
        <taxon>Gammaproteobacteria</taxon>
        <taxon>Lysobacterales</taxon>
        <taxon>Lysobacteraceae</taxon>
        <taxon>Xanthomonas</taxon>
    </lineage>
</organism>
<name>A0ABR5EVR9_XANPE</name>
<protein>
    <submittedName>
        <fullName evidence="1">Uncharacterized protein</fullName>
    </submittedName>
</protein>
<evidence type="ECO:0000313" key="1">
    <source>
        <dbReference type="EMBL" id="KLC08308.1"/>
    </source>
</evidence>
<reference evidence="1 2" key="1">
    <citation type="submission" date="2015-02" db="EMBL/GenBank/DDBJ databases">
        <title>Whole genome sequencing of multiple isolates of three species of pepper and tomato-infecting xanthomonads reveals genetic diversity in field strains and pinpoints effectors responsible for host specificity.</title>
        <authorList>
            <person name="Schwartz A."/>
            <person name="Dahlbeck D."/>
            <person name="Staskawicz B."/>
            <person name="Bart R."/>
            <person name="Potnis N."/>
            <person name="Minsavage G."/>
            <person name="Timilsina S."/>
            <person name="Goss E."/>
            <person name="Jones J."/>
            <person name="Vallad G."/>
            <person name="Barak J."/>
            <person name="Miller S."/>
            <person name="Ritchie D."/>
            <person name="Martins J.Jr."/>
            <person name="Patane J.S."/>
            <person name="Setubal J.C."/>
        </authorList>
    </citation>
    <scope>NUCLEOTIDE SEQUENCE [LARGE SCALE GENOMIC DNA]</scope>
    <source>
        <strain evidence="1 2">Xp3-15</strain>
    </source>
</reference>
<proteinExistence type="predicted"/>
<gene>
    <name evidence="1" type="ORF">XP315_04075</name>
</gene>
<sequence length="78" mass="8987">MQWEFYPVFTDTDKKVDSGHDELSVSKPRKVSAEFKRGAVEQRFRACSFQHPAPFLRLAGGERQPCQIFREQLATLGE</sequence>
<dbReference type="EMBL" id="JZUY01000034">
    <property type="protein sequence ID" value="KLC08308.1"/>
    <property type="molecule type" value="Genomic_DNA"/>
</dbReference>
<comment type="caution">
    <text evidence="1">The sequence shown here is derived from an EMBL/GenBank/DDBJ whole genome shotgun (WGS) entry which is preliminary data.</text>
</comment>
<keyword evidence="2" id="KW-1185">Reference proteome</keyword>
<accession>A0ABR5EVR9</accession>
<dbReference type="Proteomes" id="UP000035369">
    <property type="component" value="Unassembled WGS sequence"/>
</dbReference>